<evidence type="ECO:0000256" key="5">
    <source>
        <dbReference type="ARBA" id="ARBA00023134"/>
    </source>
</evidence>
<dbReference type="CDD" id="cd04164">
    <property type="entry name" value="trmE"/>
    <property type="match status" value="1"/>
</dbReference>
<dbReference type="Gene3D" id="3.40.50.300">
    <property type="entry name" value="P-loop containing nucleotide triphosphate hydrolases"/>
    <property type="match status" value="1"/>
</dbReference>
<dbReference type="Gene3D" id="3.30.1360.120">
    <property type="entry name" value="Probable tRNA modification gtpase trme, domain 1"/>
    <property type="match status" value="1"/>
</dbReference>
<organism evidence="10 12">
    <name type="scientific">Yarrowia lipolytica</name>
    <name type="common">Candida lipolytica</name>
    <dbReference type="NCBI Taxonomy" id="4952"/>
    <lineage>
        <taxon>Eukaryota</taxon>
        <taxon>Fungi</taxon>
        <taxon>Dikarya</taxon>
        <taxon>Ascomycota</taxon>
        <taxon>Saccharomycotina</taxon>
        <taxon>Dipodascomycetes</taxon>
        <taxon>Dipodascales</taxon>
        <taxon>Dipodascales incertae sedis</taxon>
        <taxon>Yarrowia</taxon>
    </lineage>
</organism>
<dbReference type="Gene3D" id="1.20.120.430">
    <property type="entry name" value="tRNA modification GTPase MnmE domain 2"/>
    <property type="match status" value="1"/>
</dbReference>
<comment type="subcellular location">
    <subcellularLocation>
        <location evidence="1">Mitochondrion</location>
    </subcellularLocation>
</comment>
<dbReference type="AlphaFoldDB" id="A0A1D8N8C9"/>
<dbReference type="VEuPathDB" id="FungiDB:YALI1_B24218g"/>
<dbReference type="GO" id="GO:0070899">
    <property type="term" value="P:mitochondrial tRNA wobble uridine modification"/>
    <property type="evidence" value="ECO:0007669"/>
    <property type="project" value="EnsemblFungi"/>
</dbReference>
<dbReference type="InterPro" id="IPR031168">
    <property type="entry name" value="G_TrmE"/>
</dbReference>
<dbReference type="CDD" id="cd14858">
    <property type="entry name" value="TrmE_N"/>
    <property type="match status" value="1"/>
</dbReference>
<evidence type="ECO:0000259" key="7">
    <source>
        <dbReference type="Pfam" id="PF01926"/>
    </source>
</evidence>
<dbReference type="GO" id="GO:0005743">
    <property type="term" value="C:mitochondrial inner membrane"/>
    <property type="evidence" value="ECO:0007669"/>
    <property type="project" value="EnsemblFungi"/>
</dbReference>
<evidence type="ECO:0000256" key="6">
    <source>
        <dbReference type="RuleBase" id="RU003313"/>
    </source>
</evidence>
<reference evidence="10 12" key="1">
    <citation type="journal article" date="2016" name="PLoS ONE">
        <title>Sequence Assembly of Yarrowia lipolytica Strain W29/CLIB89 Shows Transposable Element Diversity.</title>
        <authorList>
            <person name="Magnan C."/>
            <person name="Yu J."/>
            <person name="Chang I."/>
            <person name="Jahn E."/>
            <person name="Kanomata Y."/>
            <person name="Wu J."/>
            <person name="Zeller M."/>
            <person name="Oakes M."/>
            <person name="Baldi P."/>
            <person name="Sandmeyer S."/>
        </authorList>
    </citation>
    <scope>NUCLEOTIDE SEQUENCE [LARGE SCALE GENOMIC DNA]</scope>
    <source>
        <strain evidence="10">CLIB89</strain>
        <strain evidence="12">CLIB89(W29)</strain>
    </source>
</reference>
<feature type="domain" description="GTP-binding protein TrmE N-terminal" evidence="8">
    <location>
        <begin position="8"/>
        <end position="132"/>
    </location>
</feature>
<name>A0A1D8N8C9_YARLL</name>
<dbReference type="eggNOG" id="KOG1191">
    <property type="taxonomic scope" value="Eukaryota"/>
</dbReference>
<evidence type="ECO:0000313" key="11">
    <source>
        <dbReference type="EMBL" id="RDW24735.1"/>
    </source>
</evidence>
<dbReference type="OMA" id="EFHCHGG"/>
<dbReference type="SUPFAM" id="SSF52540">
    <property type="entry name" value="P-loop containing nucleoside triphosphate hydrolases"/>
    <property type="match status" value="1"/>
</dbReference>
<accession>A0A1D8N8C9</accession>
<dbReference type="InterPro" id="IPR027266">
    <property type="entry name" value="TrmE/GcvT-like"/>
</dbReference>
<evidence type="ECO:0000313" key="12">
    <source>
        <dbReference type="Proteomes" id="UP000182444"/>
    </source>
</evidence>
<dbReference type="EMBL" id="KZ859023">
    <property type="protein sequence ID" value="RDW24735.1"/>
    <property type="molecule type" value="Genomic_DNA"/>
</dbReference>
<proteinExistence type="inferred from homology"/>
<dbReference type="NCBIfam" id="TIGR00231">
    <property type="entry name" value="small_GTP"/>
    <property type="match status" value="1"/>
</dbReference>
<evidence type="ECO:0000313" key="13">
    <source>
        <dbReference type="Proteomes" id="UP000256601"/>
    </source>
</evidence>
<protein>
    <submittedName>
        <fullName evidence="11">GTP-binding protein TrmE N-terminus-domain-containing protein</fullName>
    </submittedName>
</protein>
<dbReference type="NCBIfam" id="TIGR00450">
    <property type="entry name" value="mnmE_trmE_thdF"/>
    <property type="match status" value="1"/>
</dbReference>
<keyword evidence="5 6" id="KW-0342">GTP-binding</keyword>
<keyword evidence="3 6" id="KW-0819">tRNA processing</keyword>
<dbReference type="Pfam" id="PF10396">
    <property type="entry name" value="TrmE_N"/>
    <property type="match status" value="1"/>
</dbReference>
<dbReference type="InterPro" id="IPR018948">
    <property type="entry name" value="GTP-bd_TrmE_N"/>
</dbReference>
<dbReference type="PANTHER" id="PTHR42714">
    <property type="entry name" value="TRNA MODIFICATION GTPASE GTPBP3"/>
    <property type="match status" value="1"/>
</dbReference>
<sequence>MLRNTKSTIYALSSASGRAAVSIIRVSGPDTSTVYKQLTNRTKTPPHRVATLATLKQPFSNPPKVLDHALTLFFNGPKSYSGEDLLELHVHGGPAVVRAVLDSIQRVKPSSGVPIRYAEPGEFSKRAFYNGKLDMTQIEGIGSMIEAETESQRQASLEASSGHSKKVYEAWREGIVENMALLTALIDFSDDNQGIDSGEVLVGKTKENVGRLLKDIKNHLAQVQRSEILRSGIVMSLLGAPNAGKSSLLNILAKRNAAIVSEEAGTTRDVVEIGLDVAGYKVVLGDTAGLRGGEQVGMVEKEGIKRARERFQKSHMIMAVLPADGCDHSSDIIAELKQLHAAEKQIVVAINKTDLVEDHVVEAFKNRLMEEIGLPRDSIIPVSCIASSGLETLLAKLSSEFSKITTIEGSDPVLASQRVKDNLIATVIPALETFMEYDLEAVVFATEELRMAAEGIGMITGQGIGIEEVLGAVFSKFCIGK</sequence>
<reference evidence="11 13" key="2">
    <citation type="submission" date="2018-07" db="EMBL/GenBank/DDBJ databases">
        <title>Draft Genome Assemblies for Five Robust Yarrowia lipolytica Strains Exhibiting High Lipid Production and Pentose Sugar Utilization and Sugar Alcohol Secretion from Undetoxified Lignocellulosic Biomass Hydrolysates.</title>
        <authorList>
            <consortium name="DOE Joint Genome Institute"/>
            <person name="Walker C."/>
            <person name="Ryu S."/>
            <person name="Na H."/>
            <person name="Zane M."/>
            <person name="LaButti K."/>
            <person name="Lipzen A."/>
            <person name="Haridas S."/>
            <person name="Barry K."/>
            <person name="Grigoriev I.V."/>
            <person name="Quarterman J."/>
            <person name="Slininger P."/>
            <person name="Dien B."/>
            <person name="Trinh C.T."/>
        </authorList>
    </citation>
    <scope>NUCLEOTIDE SEQUENCE [LARGE SCALE GENOMIC DNA]</scope>
    <source>
        <strain evidence="11 13">YB392</strain>
    </source>
</reference>
<dbReference type="Pfam" id="PF12631">
    <property type="entry name" value="MnmE_helical"/>
    <property type="match status" value="1"/>
</dbReference>
<keyword evidence="4 6" id="KW-0547">Nucleotide-binding</keyword>
<dbReference type="InterPro" id="IPR027417">
    <property type="entry name" value="P-loop_NTPase"/>
</dbReference>
<evidence type="ECO:0000256" key="3">
    <source>
        <dbReference type="ARBA" id="ARBA00022694"/>
    </source>
</evidence>
<dbReference type="GO" id="GO:0030488">
    <property type="term" value="P:tRNA methylation"/>
    <property type="evidence" value="ECO:0007669"/>
    <property type="project" value="TreeGrafter"/>
</dbReference>
<dbReference type="HAMAP" id="MF_00379">
    <property type="entry name" value="GTPase_MnmE"/>
    <property type="match status" value="1"/>
</dbReference>
<dbReference type="GO" id="GO:0005525">
    <property type="term" value="F:GTP binding"/>
    <property type="evidence" value="ECO:0007669"/>
    <property type="project" value="UniProtKB-KW"/>
</dbReference>
<dbReference type="KEGG" id="yli:2907194"/>
<dbReference type="Proteomes" id="UP000182444">
    <property type="component" value="Chromosome 1B"/>
</dbReference>
<dbReference type="InterPro" id="IPR006073">
    <property type="entry name" value="GTP-bd"/>
</dbReference>
<dbReference type="FunFam" id="3.30.1360.120:FF:000007">
    <property type="entry name" value="tRNA modification GTPase GTPBP3, mitochondrial"/>
    <property type="match status" value="1"/>
</dbReference>
<evidence type="ECO:0000259" key="9">
    <source>
        <dbReference type="Pfam" id="PF12631"/>
    </source>
</evidence>
<dbReference type="EMBL" id="CP017554">
    <property type="protein sequence ID" value="AOW01898.1"/>
    <property type="molecule type" value="Genomic_DNA"/>
</dbReference>
<dbReference type="InterPro" id="IPR025867">
    <property type="entry name" value="MnmE_helical"/>
</dbReference>
<evidence type="ECO:0000256" key="1">
    <source>
        <dbReference type="ARBA" id="ARBA00004173"/>
    </source>
</evidence>
<dbReference type="InterPro" id="IPR027368">
    <property type="entry name" value="MnmE_dom2"/>
</dbReference>
<feature type="domain" description="MnmE helical" evidence="9">
    <location>
        <begin position="135"/>
        <end position="478"/>
    </location>
</feature>
<dbReference type="PANTHER" id="PTHR42714:SF2">
    <property type="entry name" value="TRNA MODIFICATION GTPASE GTPBP3, MITOCHONDRIAL"/>
    <property type="match status" value="1"/>
</dbReference>
<dbReference type="Pfam" id="PF01926">
    <property type="entry name" value="MMR_HSR1"/>
    <property type="match status" value="1"/>
</dbReference>
<feature type="domain" description="G" evidence="7">
    <location>
        <begin position="236"/>
        <end position="352"/>
    </location>
</feature>
<dbReference type="GeneID" id="2907194"/>
<evidence type="ECO:0000313" key="10">
    <source>
        <dbReference type="EMBL" id="AOW01898.1"/>
    </source>
</evidence>
<dbReference type="NCBIfam" id="NF003661">
    <property type="entry name" value="PRK05291.1-3"/>
    <property type="match status" value="1"/>
</dbReference>
<comment type="similarity">
    <text evidence="2 6">Belongs to the TRAFAC class TrmE-Era-EngA-EngB-Septin-like GTPase superfamily. TrmE GTPase family.</text>
</comment>
<dbReference type="VEuPathDB" id="FungiDB:YALI0_B18612g"/>
<dbReference type="GO" id="GO:0003924">
    <property type="term" value="F:GTPase activity"/>
    <property type="evidence" value="ECO:0007669"/>
    <property type="project" value="InterPro"/>
</dbReference>
<dbReference type="Proteomes" id="UP000256601">
    <property type="component" value="Unassembled WGS sequence"/>
</dbReference>
<evidence type="ECO:0000256" key="2">
    <source>
        <dbReference type="ARBA" id="ARBA00011043"/>
    </source>
</evidence>
<dbReference type="InterPro" id="IPR004520">
    <property type="entry name" value="GTPase_MnmE"/>
</dbReference>
<evidence type="ECO:0000256" key="4">
    <source>
        <dbReference type="ARBA" id="ARBA00022741"/>
    </source>
</evidence>
<gene>
    <name evidence="11" type="ORF">B0I71DRAFT_133798</name>
    <name evidence="10" type="ORF">YALI1_B24218g</name>
</gene>
<dbReference type="InterPro" id="IPR005225">
    <property type="entry name" value="Small_GTP-bd"/>
</dbReference>
<evidence type="ECO:0000259" key="8">
    <source>
        <dbReference type="Pfam" id="PF10396"/>
    </source>
</evidence>